<feature type="domain" description="Pyrrolo-quinoline quinone repeat" evidence="4">
    <location>
        <begin position="9"/>
        <end position="100"/>
    </location>
</feature>
<dbReference type="InterPro" id="IPR015943">
    <property type="entry name" value="WD40/YVTN_repeat-like_dom_sf"/>
</dbReference>
<dbReference type="PANTHER" id="PTHR19879">
    <property type="entry name" value="TRANSCRIPTION INITIATION FACTOR TFIID"/>
    <property type="match status" value="1"/>
</dbReference>
<keyword evidence="1 3" id="KW-0853">WD repeat</keyword>
<feature type="repeat" description="WD" evidence="3">
    <location>
        <begin position="294"/>
        <end position="335"/>
    </location>
</feature>
<dbReference type="Pfam" id="PF13360">
    <property type="entry name" value="PQQ_2"/>
    <property type="match status" value="1"/>
</dbReference>
<dbReference type="InterPro" id="IPR002372">
    <property type="entry name" value="PQQ_rpt_dom"/>
</dbReference>
<gene>
    <name evidence="5" type="ORF">JY651_37975</name>
</gene>
<evidence type="ECO:0000313" key="5">
    <source>
        <dbReference type="EMBL" id="QSQ20966.1"/>
    </source>
</evidence>
<keyword evidence="2" id="KW-0677">Repeat</keyword>
<feature type="repeat" description="WD" evidence="3">
    <location>
        <begin position="554"/>
        <end position="585"/>
    </location>
</feature>
<feature type="repeat" description="WD" evidence="3">
    <location>
        <begin position="35"/>
        <end position="75"/>
    </location>
</feature>
<keyword evidence="6" id="KW-1185">Reference proteome</keyword>
<dbReference type="EMBL" id="CP071090">
    <property type="protein sequence ID" value="QSQ20966.1"/>
    <property type="molecule type" value="Genomic_DNA"/>
</dbReference>
<evidence type="ECO:0000256" key="1">
    <source>
        <dbReference type="ARBA" id="ARBA00022574"/>
    </source>
</evidence>
<sequence>MRAVCFSPDSRRLVSAQGGTARVWDLEDGRERVVLSGHSDVLHAALYVSTERIVTAAHDGTVRLWNAEDGTELRRWTLARSVRCLALSRDGRTLLAGTDAPDGFTVLDLERDEPVRRVCLEDAAHGTELITFSPDGTQVFIIEQRWRDTWHGARLCAFDFETGALQWVVAGGAEYLPWLNFSPDGEHVTCAFWKMGHGKPMTFHARTGAPLPSVRTEDVGARCVLPDGTVVKMGDGSVELHFQGGMVQEFPLPTDCGGERGRPVASPDGRYVSFRERGSVVLPLEVSTGRMGPARAHREDLRDLTFSRDGRQLLTYARDGTLRVWDCATGTELACDDLYRRFQIRHGVIDHFCLADGNMWVSAWPDVIVDVLTGTEVEADGGLRPYHVSWSGDGALVAHVRKDEAGRPAIVHDARTGQLLRRVPLPIKSDDARALSRNGRFLATWDGYRSPPEPRASIRIWDLERQTLYSEQFPSDTIPWRLQFTPDDRWFAYVDQPCTLVLVDLEHPERLRKVESPVPFWSFAFTEDSQCVALGGEDGQVRVCGLDGRLLGVLDGHRHTVYAVAFSPDGRYLASGSSDTTAVIWPRETWTRSTR</sequence>
<dbReference type="InterPro" id="IPR019775">
    <property type="entry name" value="WD40_repeat_CS"/>
</dbReference>
<evidence type="ECO:0000313" key="6">
    <source>
        <dbReference type="Proteomes" id="UP000662747"/>
    </source>
</evidence>
<dbReference type="RefSeq" id="WP_206722545.1">
    <property type="nucleotide sequence ID" value="NZ_CP071090.1"/>
</dbReference>
<dbReference type="PROSITE" id="PS00678">
    <property type="entry name" value="WD_REPEATS_1"/>
    <property type="match status" value="1"/>
</dbReference>
<reference evidence="5 6" key="1">
    <citation type="submission" date="2021-02" db="EMBL/GenBank/DDBJ databases">
        <title>De Novo genome assembly of isolated myxobacteria.</title>
        <authorList>
            <person name="Stevens D.C."/>
        </authorList>
    </citation>
    <scope>NUCLEOTIDE SEQUENCE [LARGE SCALE GENOMIC DNA]</scope>
    <source>
        <strain evidence="6">SCPEA02</strain>
    </source>
</reference>
<dbReference type="Gene3D" id="2.130.10.10">
    <property type="entry name" value="YVTN repeat-like/Quinoprotein amine dehydrogenase"/>
    <property type="match status" value="3"/>
</dbReference>
<dbReference type="PROSITE" id="PS50082">
    <property type="entry name" value="WD_REPEATS_2"/>
    <property type="match status" value="3"/>
</dbReference>
<name>A0ABX7NQ34_9BACT</name>
<dbReference type="PROSITE" id="PS50294">
    <property type="entry name" value="WD_REPEATS_REGION"/>
    <property type="match status" value="3"/>
</dbReference>
<dbReference type="InterPro" id="IPR001680">
    <property type="entry name" value="WD40_rpt"/>
</dbReference>
<dbReference type="Pfam" id="PF00400">
    <property type="entry name" value="WD40"/>
    <property type="match status" value="2"/>
</dbReference>
<evidence type="ECO:0000256" key="2">
    <source>
        <dbReference type="ARBA" id="ARBA00022737"/>
    </source>
</evidence>
<evidence type="ECO:0000259" key="4">
    <source>
        <dbReference type="Pfam" id="PF13360"/>
    </source>
</evidence>
<dbReference type="PANTHER" id="PTHR19879:SF9">
    <property type="entry name" value="TRANSCRIPTION INITIATION FACTOR TFIID SUBUNIT 5"/>
    <property type="match status" value="1"/>
</dbReference>
<organism evidence="5 6">
    <name type="scientific">Pyxidicoccus parkwayensis</name>
    <dbReference type="NCBI Taxonomy" id="2813578"/>
    <lineage>
        <taxon>Bacteria</taxon>
        <taxon>Pseudomonadati</taxon>
        <taxon>Myxococcota</taxon>
        <taxon>Myxococcia</taxon>
        <taxon>Myxococcales</taxon>
        <taxon>Cystobacterineae</taxon>
        <taxon>Myxococcaceae</taxon>
        <taxon>Pyxidicoccus</taxon>
    </lineage>
</organism>
<dbReference type="SUPFAM" id="SSF50998">
    <property type="entry name" value="Quinoprotein alcohol dehydrogenase-like"/>
    <property type="match status" value="1"/>
</dbReference>
<accession>A0ABX7NQ34</accession>
<dbReference type="SUPFAM" id="SSF50978">
    <property type="entry name" value="WD40 repeat-like"/>
    <property type="match status" value="1"/>
</dbReference>
<dbReference type="InterPro" id="IPR036322">
    <property type="entry name" value="WD40_repeat_dom_sf"/>
</dbReference>
<proteinExistence type="predicted"/>
<dbReference type="InterPro" id="IPR011047">
    <property type="entry name" value="Quinoprotein_ADH-like_sf"/>
</dbReference>
<protein>
    <recommendedName>
        <fullName evidence="4">Pyrrolo-quinoline quinone repeat domain-containing protein</fullName>
    </recommendedName>
</protein>
<dbReference type="Proteomes" id="UP000662747">
    <property type="component" value="Chromosome"/>
</dbReference>
<dbReference type="SMART" id="SM00320">
    <property type="entry name" value="WD40"/>
    <property type="match status" value="4"/>
</dbReference>
<evidence type="ECO:0000256" key="3">
    <source>
        <dbReference type="PROSITE-ProRule" id="PRU00221"/>
    </source>
</evidence>